<dbReference type="InterPro" id="IPR000727">
    <property type="entry name" value="T_SNARE_dom"/>
</dbReference>
<dbReference type="InterPro" id="IPR010989">
    <property type="entry name" value="SNARE"/>
</dbReference>
<dbReference type="InterPro" id="IPR006012">
    <property type="entry name" value="Syntaxin/epimorphin_CS"/>
</dbReference>
<dbReference type="SMART" id="SM00397">
    <property type="entry name" value="t_SNARE"/>
    <property type="match status" value="1"/>
</dbReference>
<evidence type="ECO:0000313" key="7">
    <source>
        <dbReference type="EMBL" id="KAJ8951285.1"/>
    </source>
</evidence>
<dbReference type="GO" id="GO:0006906">
    <property type="term" value="P:vesicle fusion"/>
    <property type="evidence" value="ECO:0007669"/>
    <property type="project" value="TreeGrafter"/>
</dbReference>
<keyword evidence="3" id="KW-0813">Transport</keyword>
<evidence type="ECO:0000256" key="3">
    <source>
        <dbReference type="ARBA" id="ARBA00022775"/>
    </source>
</evidence>
<evidence type="ECO:0000256" key="1">
    <source>
        <dbReference type="ARBA" id="ARBA00004211"/>
    </source>
</evidence>
<dbReference type="EMBL" id="JAPWTK010000087">
    <property type="protein sequence ID" value="KAJ8951285.1"/>
    <property type="molecule type" value="Genomic_DNA"/>
</dbReference>
<comment type="caution">
    <text evidence="7">The sequence shown here is derived from an EMBL/GenBank/DDBJ whole genome shotgun (WGS) entry which is preliminary data.</text>
</comment>
<dbReference type="InterPro" id="IPR006011">
    <property type="entry name" value="Syntaxin_N"/>
</dbReference>
<name>A0AAV8YIC8_9CUCU</name>
<keyword evidence="8" id="KW-1185">Reference proteome</keyword>
<feature type="transmembrane region" description="Helical" evidence="5">
    <location>
        <begin position="246"/>
        <end position="267"/>
    </location>
</feature>
<dbReference type="InterPro" id="IPR045242">
    <property type="entry name" value="Syntaxin"/>
</dbReference>
<dbReference type="GO" id="GO:0031201">
    <property type="term" value="C:SNARE complex"/>
    <property type="evidence" value="ECO:0007669"/>
    <property type="project" value="TreeGrafter"/>
</dbReference>
<keyword evidence="5" id="KW-0812">Transmembrane</keyword>
<keyword evidence="3" id="KW-0532">Neurotransmitter transport</keyword>
<dbReference type="GO" id="GO:0005484">
    <property type="term" value="F:SNAP receptor activity"/>
    <property type="evidence" value="ECO:0007669"/>
    <property type="project" value="InterPro"/>
</dbReference>
<dbReference type="GO" id="GO:0008021">
    <property type="term" value="C:synaptic vesicle"/>
    <property type="evidence" value="ECO:0007669"/>
    <property type="project" value="TreeGrafter"/>
</dbReference>
<proteinExistence type="inferred from homology"/>
<dbReference type="GO" id="GO:0006836">
    <property type="term" value="P:neurotransmitter transport"/>
    <property type="evidence" value="ECO:0007669"/>
    <property type="project" value="UniProtKB-KW"/>
</dbReference>
<dbReference type="PANTHER" id="PTHR19957">
    <property type="entry name" value="SYNTAXIN"/>
    <property type="match status" value="1"/>
</dbReference>
<comment type="subcellular location">
    <subcellularLocation>
        <location evidence="1">Membrane</location>
        <topology evidence="1">Single-pass type IV membrane protein</topology>
    </subcellularLocation>
</comment>
<dbReference type="PANTHER" id="PTHR19957:SF411">
    <property type="entry name" value="LD23667P"/>
    <property type="match status" value="1"/>
</dbReference>
<dbReference type="Gene3D" id="1.20.5.110">
    <property type="match status" value="1"/>
</dbReference>
<dbReference type="AlphaFoldDB" id="A0AAV8YIC8"/>
<dbReference type="Proteomes" id="UP001162162">
    <property type="component" value="Unassembled WGS sequence"/>
</dbReference>
<evidence type="ECO:0000256" key="4">
    <source>
        <dbReference type="RuleBase" id="RU003858"/>
    </source>
</evidence>
<keyword evidence="5" id="KW-1133">Transmembrane helix</keyword>
<protein>
    <recommendedName>
        <fullName evidence="6">t-SNARE coiled-coil homology domain-containing protein</fullName>
    </recommendedName>
</protein>
<dbReference type="GO" id="GO:0006886">
    <property type="term" value="P:intracellular protein transport"/>
    <property type="evidence" value="ECO:0007669"/>
    <property type="project" value="InterPro"/>
</dbReference>
<dbReference type="SMART" id="SM00503">
    <property type="entry name" value="SynN"/>
    <property type="match status" value="1"/>
</dbReference>
<evidence type="ECO:0000259" key="6">
    <source>
        <dbReference type="PROSITE" id="PS50192"/>
    </source>
</evidence>
<dbReference type="Pfam" id="PF05739">
    <property type="entry name" value="SNARE"/>
    <property type="match status" value="1"/>
</dbReference>
<dbReference type="GO" id="GO:0000149">
    <property type="term" value="F:SNARE binding"/>
    <property type="evidence" value="ECO:0007669"/>
    <property type="project" value="TreeGrafter"/>
</dbReference>
<reference evidence="7" key="1">
    <citation type="journal article" date="2023" name="Insect Mol. Biol.">
        <title>Genome sequencing provides insights into the evolution of gene families encoding plant cell wall-degrading enzymes in longhorned beetles.</title>
        <authorList>
            <person name="Shin N.R."/>
            <person name="Okamura Y."/>
            <person name="Kirsch R."/>
            <person name="Pauchet Y."/>
        </authorList>
    </citation>
    <scope>NUCLEOTIDE SEQUENCE</scope>
    <source>
        <strain evidence="7">AMC_N1</strain>
    </source>
</reference>
<gene>
    <name evidence="7" type="ORF">NQ318_008188</name>
</gene>
<dbReference type="PROSITE" id="PS50192">
    <property type="entry name" value="T_SNARE"/>
    <property type="match status" value="1"/>
</dbReference>
<evidence type="ECO:0000313" key="8">
    <source>
        <dbReference type="Proteomes" id="UP001162162"/>
    </source>
</evidence>
<evidence type="ECO:0000256" key="5">
    <source>
        <dbReference type="SAM" id="Phobius"/>
    </source>
</evidence>
<accession>A0AAV8YIC8</accession>
<dbReference type="FunFam" id="1.20.58.70:FF:000006">
    <property type="entry name" value="Syntaxin 7"/>
    <property type="match status" value="1"/>
</dbReference>
<dbReference type="Pfam" id="PF14523">
    <property type="entry name" value="Syntaxin_2"/>
    <property type="match status" value="1"/>
</dbReference>
<keyword evidence="5" id="KW-0472">Membrane</keyword>
<organism evidence="7 8">
    <name type="scientific">Aromia moschata</name>
    <dbReference type="NCBI Taxonomy" id="1265417"/>
    <lineage>
        <taxon>Eukaryota</taxon>
        <taxon>Metazoa</taxon>
        <taxon>Ecdysozoa</taxon>
        <taxon>Arthropoda</taxon>
        <taxon>Hexapoda</taxon>
        <taxon>Insecta</taxon>
        <taxon>Pterygota</taxon>
        <taxon>Neoptera</taxon>
        <taxon>Endopterygota</taxon>
        <taxon>Coleoptera</taxon>
        <taxon>Polyphaga</taxon>
        <taxon>Cucujiformia</taxon>
        <taxon>Chrysomeloidea</taxon>
        <taxon>Cerambycidae</taxon>
        <taxon>Cerambycinae</taxon>
        <taxon>Callichromatini</taxon>
        <taxon>Aromia</taxon>
    </lineage>
</organism>
<feature type="domain" description="T-SNARE coiled-coil homology" evidence="6">
    <location>
        <begin position="172"/>
        <end position="234"/>
    </location>
</feature>
<dbReference type="Gene3D" id="1.20.58.70">
    <property type="match status" value="1"/>
</dbReference>
<dbReference type="GO" id="GO:0048278">
    <property type="term" value="P:vesicle docking"/>
    <property type="evidence" value="ECO:0007669"/>
    <property type="project" value="TreeGrafter"/>
</dbReference>
<dbReference type="CDD" id="cd15875">
    <property type="entry name" value="SNARE_syntaxin7"/>
    <property type="match status" value="1"/>
</dbReference>
<dbReference type="PROSITE" id="PS00914">
    <property type="entry name" value="SYNTAXIN"/>
    <property type="match status" value="1"/>
</dbReference>
<sequence>METNYPSYQNGGQSREQDFQKLSQTIGTSIQKISQNVSSMQRMVNQIGTHQDSPELRKQLHSIQHYTQQLVKDTNGYIKDLSTLQPALSQSEQRQRKMQGERLRDEFTSTLNMFQQVQRSTASKEKEQVNKAKAQAYGEPHLPGYKSKDQQLIELQDSSTRQQLQLQEEADLRALQEQEQSIRQLESDINDVNQIFKELGSFVHEQGEMIDSIEANVERTDDFVRQGAQQLREAGTYKNKVRRKKLILAAIGAVILAVIIMIIVWQVSN</sequence>
<comment type="similarity">
    <text evidence="2 4">Belongs to the syntaxin family.</text>
</comment>
<dbReference type="SUPFAM" id="SSF47661">
    <property type="entry name" value="t-snare proteins"/>
    <property type="match status" value="1"/>
</dbReference>
<evidence type="ECO:0000256" key="2">
    <source>
        <dbReference type="ARBA" id="ARBA00009063"/>
    </source>
</evidence>